<dbReference type="Proteomes" id="UP000828390">
    <property type="component" value="Unassembled WGS sequence"/>
</dbReference>
<accession>A0A9D4LQP0</accession>
<reference evidence="1" key="2">
    <citation type="submission" date="2020-11" db="EMBL/GenBank/DDBJ databases">
        <authorList>
            <person name="McCartney M.A."/>
            <person name="Auch B."/>
            <person name="Kono T."/>
            <person name="Mallez S."/>
            <person name="Becker A."/>
            <person name="Gohl D.M."/>
            <person name="Silverstein K.A.T."/>
            <person name="Koren S."/>
            <person name="Bechman K.B."/>
            <person name="Herman A."/>
            <person name="Abrahante J.E."/>
            <person name="Garbe J."/>
        </authorList>
    </citation>
    <scope>NUCLEOTIDE SEQUENCE</scope>
    <source>
        <strain evidence="1">Duluth1</strain>
        <tissue evidence="1">Whole animal</tissue>
    </source>
</reference>
<sequence length="83" mass="9467">MPHAGGKFLKVGEVVEKLMLVLQVFRNDDCAVDDLFHSAPPCFKSSLLLRNQFFGFNFQAIVMDAYYDFAEIPDMDYGKVILE</sequence>
<evidence type="ECO:0000313" key="2">
    <source>
        <dbReference type="Proteomes" id="UP000828390"/>
    </source>
</evidence>
<proteinExistence type="predicted"/>
<protein>
    <submittedName>
        <fullName evidence="1">Uncharacterized protein</fullName>
    </submittedName>
</protein>
<keyword evidence="2" id="KW-1185">Reference proteome</keyword>
<name>A0A9D4LQP0_DREPO</name>
<reference evidence="1" key="1">
    <citation type="journal article" date="2019" name="bioRxiv">
        <title>The Genome of the Zebra Mussel, Dreissena polymorpha: A Resource for Invasive Species Research.</title>
        <authorList>
            <person name="McCartney M.A."/>
            <person name="Auch B."/>
            <person name="Kono T."/>
            <person name="Mallez S."/>
            <person name="Zhang Y."/>
            <person name="Obille A."/>
            <person name="Becker A."/>
            <person name="Abrahante J.E."/>
            <person name="Garbe J."/>
            <person name="Badalamenti J.P."/>
            <person name="Herman A."/>
            <person name="Mangelson H."/>
            <person name="Liachko I."/>
            <person name="Sullivan S."/>
            <person name="Sone E.D."/>
            <person name="Koren S."/>
            <person name="Silverstein K.A.T."/>
            <person name="Beckman K.B."/>
            <person name="Gohl D.M."/>
        </authorList>
    </citation>
    <scope>NUCLEOTIDE SEQUENCE</scope>
    <source>
        <strain evidence="1">Duluth1</strain>
        <tissue evidence="1">Whole animal</tissue>
    </source>
</reference>
<evidence type="ECO:0000313" key="1">
    <source>
        <dbReference type="EMBL" id="KAH3861963.1"/>
    </source>
</evidence>
<comment type="caution">
    <text evidence="1">The sequence shown here is derived from an EMBL/GenBank/DDBJ whole genome shotgun (WGS) entry which is preliminary data.</text>
</comment>
<dbReference type="EMBL" id="JAIWYP010000002">
    <property type="protein sequence ID" value="KAH3861963.1"/>
    <property type="molecule type" value="Genomic_DNA"/>
</dbReference>
<gene>
    <name evidence="1" type="ORF">DPMN_024916</name>
</gene>
<organism evidence="1 2">
    <name type="scientific">Dreissena polymorpha</name>
    <name type="common">Zebra mussel</name>
    <name type="synonym">Mytilus polymorpha</name>
    <dbReference type="NCBI Taxonomy" id="45954"/>
    <lineage>
        <taxon>Eukaryota</taxon>
        <taxon>Metazoa</taxon>
        <taxon>Spiralia</taxon>
        <taxon>Lophotrochozoa</taxon>
        <taxon>Mollusca</taxon>
        <taxon>Bivalvia</taxon>
        <taxon>Autobranchia</taxon>
        <taxon>Heteroconchia</taxon>
        <taxon>Euheterodonta</taxon>
        <taxon>Imparidentia</taxon>
        <taxon>Neoheterodontei</taxon>
        <taxon>Myida</taxon>
        <taxon>Dreissenoidea</taxon>
        <taxon>Dreissenidae</taxon>
        <taxon>Dreissena</taxon>
    </lineage>
</organism>
<dbReference type="AlphaFoldDB" id="A0A9D4LQP0"/>